<organism evidence="1 2">
    <name type="scientific">Leptolyngbya foveolarum</name>
    <dbReference type="NCBI Taxonomy" id="47253"/>
    <lineage>
        <taxon>Bacteria</taxon>
        <taxon>Bacillati</taxon>
        <taxon>Cyanobacteriota</taxon>
        <taxon>Cyanophyceae</taxon>
        <taxon>Leptolyngbyales</taxon>
        <taxon>Leptolyngbyaceae</taxon>
        <taxon>Leptolyngbya group</taxon>
        <taxon>Leptolyngbya</taxon>
    </lineage>
</organism>
<name>A0A2W4VIZ0_9CYAN</name>
<dbReference type="Proteomes" id="UP000249354">
    <property type="component" value="Unassembled WGS sequence"/>
</dbReference>
<comment type="caution">
    <text evidence="1">The sequence shown here is derived from an EMBL/GenBank/DDBJ whole genome shotgun (WGS) entry which is preliminary data.</text>
</comment>
<reference evidence="1 2" key="2">
    <citation type="submission" date="2018-06" db="EMBL/GenBank/DDBJ databases">
        <title>Metagenomic assembly of (sub)arctic Cyanobacteria and their associated microbiome from non-axenic cultures.</title>
        <authorList>
            <person name="Baurain D."/>
        </authorList>
    </citation>
    <scope>NUCLEOTIDE SEQUENCE [LARGE SCALE GENOMIC DNA]</scope>
    <source>
        <strain evidence="1">ULC129bin1</strain>
    </source>
</reference>
<gene>
    <name evidence="1" type="ORF">DCF25_21510</name>
</gene>
<protein>
    <submittedName>
        <fullName evidence="1">Type II toxin-antitoxin system HicB family antitoxin</fullName>
    </submittedName>
</protein>
<sequence>MKDYHINIFYSEDDEGYIADIPDLKHCSAFGETPVEALNELALAKQAWLEAAQAEGKPIPHPTYRPIIYQLQSV</sequence>
<evidence type="ECO:0000313" key="1">
    <source>
        <dbReference type="EMBL" id="PZO09545.1"/>
    </source>
</evidence>
<dbReference type="AlphaFoldDB" id="A0A2W4VIZ0"/>
<accession>A0A2W4VIZ0</accession>
<reference evidence="2" key="1">
    <citation type="submission" date="2018-04" db="EMBL/GenBank/DDBJ databases">
        <authorList>
            <person name="Cornet L."/>
        </authorList>
    </citation>
    <scope>NUCLEOTIDE SEQUENCE [LARGE SCALE GENOMIC DNA]</scope>
</reference>
<dbReference type="InterPro" id="IPR035069">
    <property type="entry name" value="TTHA1013/TTHA0281-like"/>
</dbReference>
<dbReference type="EMBL" id="QBMC01000246">
    <property type="protein sequence ID" value="PZO09545.1"/>
    <property type="molecule type" value="Genomic_DNA"/>
</dbReference>
<evidence type="ECO:0000313" key="2">
    <source>
        <dbReference type="Proteomes" id="UP000249354"/>
    </source>
</evidence>
<proteinExistence type="predicted"/>
<dbReference type="SUPFAM" id="SSF143100">
    <property type="entry name" value="TTHA1013/TTHA0281-like"/>
    <property type="match status" value="1"/>
</dbReference>
<dbReference type="Gene3D" id="3.30.160.250">
    <property type="match status" value="1"/>
</dbReference>